<accession>A0A368XTD7</accession>
<feature type="domain" description="SnoaL-like" evidence="1">
    <location>
        <begin position="32"/>
        <end position="121"/>
    </location>
</feature>
<evidence type="ECO:0000313" key="2">
    <source>
        <dbReference type="EMBL" id="RCW71251.1"/>
    </source>
</evidence>
<dbReference type="AlphaFoldDB" id="A0A368XTD7"/>
<comment type="caution">
    <text evidence="2">The sequence shown here is derived from an EMBL/GenBank/DDBJ whole genome shotgun (WGS) entry which is preliminary data.</text>
</comment>
<proteinExistence type="predicted"/>
<protein>
    <submittedName>
        <fullName evidence="2">SnoaL-like protein</fullName>
    </submittedName>
</protein>
<evidence type="ECO:0000313" key="3">
    <source>
        <dbReference type="Proteomes" id="UP000252884"/>
    </source>
</evidence>
<dbReference type="InterPro" id="IPR032710">
    <property type="entry name" value="NTF2-like_dom_sf"/>
</dbReference>
<name>A0A368XTD7_9BURK</name>
<dbReference type="RefSeq" id="WP_114468505.1">
    <property type="nucleotide sequence ID" value="NZ_QPJK01000004.1"/>
</dbReference>
<reference evidence="2 3" key="1">
    <citation type="submission" date="2018-07" db="EMBL/GenBank/DDBJ databases">
        <title>Genomic Encyclopedia of Type Strains, Phase IV (KMG-IV): sequencing the most valuable type-strain genomes for metagenomic binning, comparative biology and taxonomic classification.</title>
        <authorList>
            <person name="Goeker M."/>
        </authorList>
    </citation>
    <scope>NUCLEOTIDE SEQUENCE [LARGE SCALE GENOMIC DNA]</scope>
    <source>
        <strain evidence="2 3">DSM 21634</strain>
    </source>
</reference>
<organism evidence="2 3">
    <name type="scientific">Pseudorhodoferax soli</name>
    <dbReference type="NCBI Taxonomy" id="545864"/>
    <lineage>
        <taxon>Bacteria</taxon>
        <taxon>Pseudomonadati</taxon>
        <taxon>Pseudomonadota</taxon>
        <taxon>Betaproteobacteria</taxon>
        <taxon>Burkholderiales</taxon>
        <taxon>Comamonadaceae</taxon>
    </lineage>
</organism>
<dbReference type="Gene3D" id="3.10.450.50">
    <property type="match status" value="1"/>
</dbReference>
<dbReference type="OrthoDB" id="7064268at2"/>
<dbReference type="SUPFAM" id="SSF54427">
    <property type="entry name" value="NTF2-like"/>
    <property type="match status" value="1"/>
</dbReference>
<dbReference type="EMBL" id="QPJK01000004">
    <property type="protein sequence ID" value="RCW71251.1"/>
    <property type="molecule type" value="Genomic_DNA"/>
</dbReference>
<dbReference type="Proteomes" id="UP000252884">
    <property type="component" value="Unassembled WGS sequence"/>
</dbReference>
<evidence type="ECO:0000259" key="1">
    <source>
        <dbReference type="Pfam" id="PF12680"/>
    </source>
</evidence>
<dbReference type="Pfam" id="PF12680">
    <property type="entry name" value="SnoaL_2"/>
    <property type="match status" value="1"/>
</dbReference>
<keyword evidence="3" id="KW-1185">Reference proteome</keyword>
<dbReference type="InterPro" id="IPR037401">
    <property type="entry name" value="SnoaL-like"/>
</dbReference>
<gene>
    <name evidence="2" type="ORF">DES41_10470</name>
</gene>
<sequence length="131" mass="14054">MATHPTPAALPVDFDALLKANLARVFNERDGAKRALAIAALFTETPVMYEPQGAVHGRDAIDRVAGDLLQQFGPTFRFQAEGVAVGHHGMATLRWTAGEPGLPAVVQGFDTAEVVDGRIARLWVLIEPPQS</sequence>